<protein>
    <recommendedName>
        <fullName evidence="3">OmpR/PhoB-type domain-containing protein</fullName>
    </recommendedName>
</protein>
<dbReference type="AlphaFoldDB" id="A0A6B9GEL3"/>
<proteinExistence type="predicted"/>
<dbReference type="SUPFAM" id="SSF46894">
    <property type="entry name" value="C-terminal effector domain of the bipartite response regulators"/>
    <property type="match status" value="1"/>
</dbReference>
<name>A0A6B9GEL3_PANCY</name>
<dbReference type="EMBL" id="CP024769">
    <property type="protein sequence ID" value="QGY31949.1"/>
    <property type="molecule type" value="Genomic_DNA"/>
</dbReference>
<dbReference type="InterPro" id="IPR036388">
    <property type="entry name" value="WH-like_DNA-bd_sf"/>
</dbReference>
<keyword evidence="1" id="KW-0614">Plasmid</keyword>
<dbReference type="GO" id="GO:0006355">
    <property type="term" value="P:regulation of DNA-templated transcription"/>
    <property type="evidence" value="ECO:0007669"/>
    <property type="project" value="InterPro"/>
</dbReference>
<organism evidence="1 2">
    <name type="scientific">Pantoea cypripedii</name>
    <name type="common">Pectobacterium cypripedii</name>
    <name type="synonym">Erwinia cypripedii</name>
    <dbReference type="NCBI Taxonomy" id="55209"/>
    <lineage>
        <taxon>Bacteria</taxon>
        <taxon>Pseudomonadati</taxon>
        <taxon>Pseudomonadota</taxon>
        <taxon>Gammaproteobacteria</taxon>
        <taxon>Enterobacterales</taxon>
        <taxon>Erwiniaceae</taxon>
        <taxon>Pantoea</taxon>
    </lineage>
</organism>
<evidence type="ECO:0000313" key="1">
    <source>
        <dbReference type="EMBL" id="QGY31949.1"/>
    </source>
</evidence>
<evidence type="ECO:0000313" key="2">
    <source>
        <dbReference type="Proteomes" id="UP000502005"/>
    </source>
</evidence>
<dbReference type="Gene3D" id="1.10.10.10">
    <property type="entry name" value="Winged helix-like DNA-binding domain superfamily/Winged helix DNA-binding domain"/>
    <property type="match status" value="1"/>
</dbReference>
<dbReference type="Proteomes" id="UP000502005">
    <property type="component" value="Plasmid pNE1A"/>
</dbReference>
<dbReference type="InterPro" id="IPR016032">
    <property type="entry name" value="Sig_transdc_resp-reg_C-effctor"/>
</dbReference>
<dbReference type="GO" id="GO:0003677">
    <property type="term" value="F:DNA binding"/>
    <property type="evidence" value="ECO:0007669"/>
    <property type="project" value="InterPro"/>
</dbReference>
<accession>A0A6B9GEL3</accession>
<gene>
    <name evidence="1" type="ORF">CUN67_20960</name>
</gene>
<geneLocation type="plasmid" evidence="2">
    <name>pne1a</name>
</geneLocation>
<reference evidence="1 2" key="1">
    <citation type="submission" date="2017-11" db="EMBL/GenBank/DDBJ databases">
        <title>Genome sequence of Pantoea cypripedii NE1.</title>
        <authorList>
            <person name="Nascimento F.X."/>
        </authorList>
    </citation>
    <scope>NUCLEOTIDE SEQUENCE [LARGE SCALE GENOMIC DNA]</scope>
    <source>
        <strain evidence="1 2">NE1</strain>
        <plasmid evidence="2">pne1a</plasmid>
    </source>
</reference>
<sequence>MTKMEFSYYYLLAQHKGRIVPADLVIEHIWPGREAVTSQNNLSQLTFKVKKKILEADGEVILRSSLKEGCMLSHSRRTLTLFIKSRLMSRICRLAILKKMH</sequence>
<evidence type="ECO:0008006" key="3">
    <source>
        <dbReference type="Google" id="ProtNLM"/>
    </source>
</evidence>
<dbReference type="RefSeq" id="WP_208717364.1">
    <property type="nucleotide sequence ID" value="NZ_CP024769.1"/>
</dbReference>